<dbReference type="Gene3D" id="3.40.50.2000">
    <property type="entry name" value="Glycogen Phosphorylase B"/>
    <property type="match status" value="2"/>
</dbReference>
<name>A0A1H2PL39_9BURK</name>
<dbReference type="InterPro" id="IPR001296">
    <property type="entry name" value="Glyco_trans_1"/>
</dbReference>
<dbReference type="InterPro" id="IPR050194">
    <property type="entry name" value="Glycosyltransferase_grp1"/>
</dbReference>
<reference evidence="4" key="1">
    <citation type="submission" date="2016-09" db="EMBL/GenBank/DDBJ databases">
        <authorList>
            <person name="Varghese N."/>
            <person name="Submissions S."/>
        </authorList>
    </citation>
    <scope>NUCLEOTIDE SEQUENCE [LARGE SCALE GENOMIC DNA]</scope>
    <source>
        <strain evidence="4">JS23</strain>
    </source>
</reference>
<evidence type="ECO:0000259" key="2">
    <source>
        <dbReference type="Pfam" id="PF13439"/>
    </source>
</evidence>
<dbReference type="STRING" id="1770053.SAMN05216551_101596"/>
<dbReference type="CDD" id="cd03802">
    <property type="entry name" value="GT4_AviGT4-like"/>
    <property type="match status" value="1"/>
</dbReference>
<dbReference type="SUPFAM" id="SSF53756">
    <property type="entry name" value="UDP-Glycosyltransferase/glycogen phosphorylase"/>
    <property type="match status" value="1"/>
</dbReference>
<accession>A0A1H2PL39</accession>
<evidence type="ECO:0000313" key="4">
    <source>
        <dbReference type="Proteomes" id="UP000243719"/>
    </source>
</evidence>
<dbReference type="PANTHER" id="PTHR45947">
    <property type="entry name" value="SULFOQUINOVOSYL TRANSFERASE SQD2"/>
    <property type="match status" value="1"/>
</dbReference>
<feature type="domain" description="Glycosyltransferase subfamily 4-like N-terminal" evidence="2">
    <location>
        <begin position="22"/>
        <end position="119"/>
    </location>
</feature>
<dbReference type="OrthoDB" id="267270at2"/>
<protein>
    <submittedName>
        <fullName evidence="3">Glycosyltransferase involved in cell wall bisynthesis</fullName>
    </submittedName>
</protein>
<dbReference type="Pfam" id="PF13439">
    <property type="entry name" value="Glyco_transf_4"/>
    <property type="match status" value="1"/>
</dbReference>
<feature type="domain" description="Glycosyl transferase family 1" evidence="1">
    <location>
        <begin position="171"/>
        <end position="312"/>
    </location>
</feature>
<dbReference type="Pfam" id="PF00534">
    <property type="entry name" value="Glycos_transf_1"/>
    <property type="match status" value="1"/>
</dbReference>
<dbReference type="InterPro" id="IPR028098">
    <property type="entry name" value="Glyco_trans_4-like_N"/>
</dbReference>
<organism evidence="3 4">
    <name type="scientific">Chitinasiproducens palmae</name>
    <dbReference type="NCBI Taxonomy" id="1770053"/>
    <lineage>
        <taxon>Bacteria</taxon>
        <taxon>Pseudomonadati</taxon>
        <taxon>Pseudomonadota</taxon>
        <taxon>Betaproteobacteria</taxon>
        <taxon>Burkholderiales</taxon>
        <taxon>Burkholderiaceae</taxon>
        <taxon>Chitinasiproducens</taxon>
    </lineage>
</organism>
<dbReference type="GO" id="GO:0016757">
    <property type="term" value="F:glycosyltransferase activity"/>
    <property type="evidence" value="ECO:0007669"/>
    <property type="project" value="InterPro"/>
</dbReference>
<evidence type="ECO:0000259" key="1">
    <source>
        <dbReference type="Pfam" id="PF00534"/>
    </source>
</evidence>
<dbReference type="RefSeq" id="WP_091904361.1">
    <property type="nucleotide sequence ID" value="NZ_FNLO01000001.1"/>
</dbReference>
<dbReference type="AlphaFoldDB" id="A0A1H2PL39"/>
<evidence type="ECO:0000313" key="3">
    <source>
        <dbReference type="EMBL" id="SDV46740.1"/>
    </source>
</evidence>
<dbReference type="Proteomes" id="UP000243719">
    <property type="component" value="Unassembled WGS sequence"/>
</dbReference>
<keyword evidence="3" id="KW-0808">Transferase</keyword>
<keyword evidence="4" id="KW-1185">Reference proteome</keyword>
<sequence length="343" mass="37972">MRIAQVAPLYESVPPRAYGATERVVSFLTEALTHAGHRVTLFATGDSTTAAELVPICPRGLWRDVDVWDTLTHHVRQLEAVAARAADFDVVHFHGDPFHFPLARRLPFAHLTTMHGQLLAADHGPLFEAFPDAPLVSISDNQRRPLPHANWRATVHHGMPLDALQFHAGRGDYLLFLGRMMGEKRPDRAIEIARRAGLPLKMAAKVHPGEVEYFRNEVEPMLRANADIVEYLGEVGGAQRAALIGNARALLFPVDWPEPFGMVMIEAMASGTPVVAWRRGAVPEVLDEGETGFIVEDVDAAVDAVARVASLDRRRCRAVFERRFDATRMAADYVAVYEGLLAR</sequence>
<gene>
    <name evidence="3" type="ORF">SAMN05216551_101596</name>
</gene>
<dbReference type="EMBL" id="FNLO01000001">
    <property type="protein sequence ID" value="SDV46740.1"/>
    <property type="molecule type" value="Genomic_DNA"/>
</dbReference>
<proteinExistence type="predicted"/>
<dbReference type="PANTHER" id="PTHR45947:SF3">
    <property type="entry name" value="SULFOQUINOVOSYL TRANSFERASE SQD2"/>
    <property type="match status" value="1"/>
</dbReference>